<dbReference type="GO" id="GO:0004523">
    <property type="term" value="F:RNA-DNA hybrid ribonuclease activity"/>
    <property type="evidence" value="ECO:0007669"/>
    <property type="project" value="InterPro"/>
</dbReference>
<dbReference type="Gene3D" id="3.30.420.10">
    <property type="entry name" value="Ribonuclease H-like superfamily/Ribonuclease H"/>
    <property type="match status" value="1"/>
</dbReference>
<dbReference type="Pfam" id="PF00075">
    <property type="entry name" value="RNase_H"/>
    <property type="match status" value="1"/>
</dbReference>
<dbReference type="Proteomes" id="UP000499080">
    <property type="component" value="Unassembled WGS sequence"/>
</dbReference>
<protein>
    <recommendedName>
        <fullName evidence="1">RNase H type-1 domain-containing protein</fullName>
    </recommendedName>
</protein>
<evidence type="ECO:0000313" key="3">
    <source>
        <dbReference type="Proteomes" id="UP000499080"/>
    </source>
</evidence>
<comment type="caution">
    <text evidence="2">The sequence shown here is derived from an EMBL/GenBank/DDBJ whole genome shotgun (WGS) entry which is preliminary data.</text>
</comment>
<dbReference type="EMBL" id="BGPR01013229">
    <property type="protein sequence ID" value="GBN59750.1"/>
    <property type="molecule type" value="Genomic_DNA"/>
</dbReference>
<evidence type="ECO:0000259" key="1">
    <source>
        <dbReference type="PROSITE" id="PS50879"/>
    </source>
</evidence>
<feature type="domain" description="RNase H type-1" evidence="1">
    <location>
        <begin position="167"/>
        <end position="294"/>
    </location>
</feature>
<organism evidence="2 3">
    <name type="scientific">Araneus ventricosus</name>
    <name type="common">Orbweaver spider</name>
    <name type="synonym">Epeira ventricosa</name>
    <dbReference type="NCBI Taxonomy" id="182803"/>
    <lineage>
        <taxon>Eukaryota</taxon>
        <taxon>Metazoa</taxon>
        <taxon>Ecdysozoa</taxon>
        <taxon>Arthropoda</taxon>
        <taxon>Chelicerata</taxon>
        <taxon>Arachnida</taxon>
        <taxon>Araneae</taxon>
        <taxon>Araneomorphae</taxon>
        <taxon>Entelegynae</taxon>
        <taxon>Araneoidea</taxon>
        <taxon>Araneidae</taxon>
        <taxon>Araneus</taxon>
    </lineage>
</organism>
<reference evidence="2 3" key="1">
    <citation type="journal article" date="2019" name="Sci. Rep.">
        <title>Orb-weaving spider Araneus ventricosus genome elucidates the spidroin gene catalogue.</title>
        <authorList>
            <person name="Kono N."/>
            <person name="Nakamura H."/>
            <person name="Ohtoshi R."/>
            <person name="Moran D.A.P."/>
            <person name="Shinohara A."/>
            <person name="Yoshida Y."/>
            <person name="Fujiwara M."/>
            <person name="Mori M."/>
            <person name="Tomita M."/>
            <person name="Arakawa K."/>
        </authorList>
    </citation>
    <scope>NUCLEOTIDE SEQUENCE [LARGE SCALE GENOMIC DNA]</scope>
</reference>
<dbReference type="GO" id="GO:0003676">
    <property type="term" value="F:nucleic acid binding"/>
    <property type="evidence" value="ECO:0007669"/>
    <property type="project" value="InterPro"/>
</dbReference>
<keyword evidence="3" id="KW-1185">Reference proteome</keyword>
<dbReference type="InterPro" id="IPR036397">
    <property type="entry name" value="RNaseH_sf"/>
</dbReference>
<evidence type="ECO:0000313" key="2">
    <source>
        <dbReference type="EMBL" id="GBN59750.1"/>
    </source>
</evidence>
<dbReference type="InterPro" id="IPR002156">
    <property type="entry name" value="RNaseH_domain"/>
</dbReference>
<dbReference type="OrthoDB" id="6473522at2759"/>
<proteinExistence type="predicted"/>
<dbReference type="CDD" id="cd09276">
    <property type="entry name" value="Rnase_HI_RT_non_LTR"/>
    <property type="match status" value="1"/>
</dbReference>
<sequence>MESVAFSMCLVPMPISLVQSLTNYRRRISKFVIPSKLLHLRVALGLPIWTPNIVLLKIAGQEILFEKIKRLAIQFFIKQVANGVHSPLFRQSSNPCIQLNKKDQEACAGLFADLNITFDQIITLPNILDVPHNDICEIHLTSFGFQDKAQPTALIKALFEETISEEFQDYFIIATDASKSQFYTSLAGTSNLRSFSFRIHPINSIFTTEALAICQAIDDLSVPDSNLLILTDSFSVLQALKNLSIKSPKVILRLAHKILMRAKLNQKIALVWTPGHSSIAWNERADSLAKNVTESDYIEWIAVEDICSYYSKFSIQKPTENFRNSKYLEILGELPSILSTALWLKNRREDIIITRILTRMIITPALLHRFGLHNNPFCSVCNQENTIEHILLTCKKYLPHRWIFCLKLNLSLQIFSSYKVFLFTICSSKHHLQVFLQMLKLFYIY</sequence>
<dbReference type="InterPro" id="IPR012337">
    <property type="entry name" value="RNaseH-like_sf"/>
</dbReference>
<name>A0A4Y2QA46_ARAVE</name>
<dbReference type="SUPFAM" id="SSF53098">
    <property type="entry name" value="Ribonuclease H-like"/>
    <property type="match status" value="1"/>
</dbReference>
<dbReference type="AlphaFoldDB" id="A0A4Y2QA46"/>
<accession>A0A4Y2QA46</accession>
<dbReference type="PROSITE" id="PS50879">
    <property type="entry name" value="RNASE_H_1"/>
    <property type="match status" value="1"/>
</dbReference>
<gene>
    <name evidence="2" type="ORF">AVEN_217763_1</name>
</gene>